<keyword evidence="1" id="KW-0812">Transmembrane</keyword>
<evidence type="ECO:0000256" key="1">
    <source>
        <dbReference type="SAM" id="Phobius"/>
    </source>
</evidence>
<dbReference type="EMBL" id="JBHUIP010000003">
    <property type="protein sequence ID" value="MFD2261888.1"/>
    <property type="molecule type" value="Genomic_DNA"/>
</dbReference>
<feature type="transmembrane region" description="Helical" evidence="1">
    <location>
        <begin position="16"/>
        <end position="36"/>
    </location>
</feature>
<dbReference type="Proteomes" id="UP001597295">
    <property type="component" value="Unassembled WGS sequence"/>
</dbReference>
<proteinExistence type="predicted"/>
<accession>A0ABW5DMZ3</accession>
<feature type="transmembrane region" description="Helical" evidence="1">
    <location>
        <begin position="73"/>
        <end position="94"/>
    </location>
</feature>
<comment type="caution">
    <text evidence="2">The sequence shown here is derived from an EMBL/GenBank/DDBJ whole genome shotgun (WGS) entry which is preliminary data.</text>
</comment>
<organism evidence="2 3">
    <name type="scientific">Lacibacterium aquatile</name>
    <dbReference type="NCBI Taxonomy" id="1168082"/>
    <lineage>
        <taxon>Bacteria</taxon>
        <taxon>Pseudomonadati</taxon>
        <taxon>Pseudomonadota</taxon>
        <taxon>Alphaproteobacteria</taxon>
        <taxon>Rhodospirillales</taxon>
        <taxon>Rhodospirillaceae</taxon>
    </lineage>
</organism>
<keyword evidence="1" id="KW-0472">Membrane</keyword>
<gene>
    <name evidence="2" type="ORF">ACFSM5_03245</name>
</gene>
<keyword evidence="3" id="KW-1185">Reference proteome</keyword>
<dbReference type="RefSeq" id="WP_379874802.1">
    <property type="nucleotide sequence ID" value="NZ_JBHUIP010000003.1"/>
</dbReference>
<evidence type="ECO:0000313" key="2">
    <source>
        <dbReference type="EMBL" id="MFD2261888.1"/>
    </source>
</evidence>
<dbReference type="Pfam" id="PF02325">
    <property type="entry name" value="CCB3_YggT"/>
    <property type="match status" value="1"/>
</dbReference>
<sequence>MYGSVLGWLIDTVLGLYWWLLIIYAVMSWLNAFGVINNSNRFVYTVGDFLSRLIEPALRPIRRIVPAFNGVDLSFLVLIIGIQFLRMVLARYVYPFLP</sequence>
<dbReference type="InterPro" id="IPR003425">
    <property type="entry name" value="CCB3/YggT"/>
</dbReference>
<reference evidence="3" key="1">
    <citation type="journal article" date="2019" name="Int. J. Syst. Evol. Microbiol.">
        <title>The Global Catalogue of Microorganisms (GCM) 10K type strain sequencing project: providing services to taxonomists for standard genome sequencing and annotation.</title>
        <authorList>
            <consortium name="The Broad Institute Genomics Platform"/>
            <consortium name="The Broad Institute Genome Sequencing Center for Infectious Disease"/>
            <person name="Wu L."/>
            <person name="Ma J."/>
        </authorList>
    </citation>
    <scope>NUCLEOTIDE SEQUENCE [LARGE SCALE GENOMIC DNA]</scope>
    <source>
        <strain evidence="3">CGMCC 1.19062</strain>
    </source>
</reference>
<evidence type="ECO:0000313" key="3">
    <source>
        <dbReference type="Proteomes" id="UP001597295"/>
    </source>
</evidence>
<name>A0ABW5DMZ3_9PROT</name>
<keyword evidence="1" id="KW-1133">Transmembrane helix</keyword>
<protein>
    <submittedName>
        <fullName evidence="2">YggT family protein</fullName>
    </submittedName>
</protein>